<dbReference type="InterPro" id="IPR013083">
    <property type="entry name" value="Znf_RING/FYVE/PHD"/>
</dbReference>
<protein>
    <recommendedName>
        <fullName evidence="5">RING-type domain-containing protein</fullName>
    </recommendedName>
</protein>
<dbReference type="SMART" id="SM00184">
    <property type="entry name" value="RING"/>
    <property type="match status" value="1"/>
</dbReference>
<feature type="domain" description="RING-type" evidence="5">
    <location>
        <begin position="230"/>
        <end position="275"/>
    </location>
</feature>
<evidence type="ECO:0000256" key="2">
    <source>
        <dbReference type="ARBA" id="ARBA00022833"/>
    </source>
</evidence>
<keyword evidence="1 3" id="KW-0479">Metal-binding</keyword>
<evidence type="ECO:0000256" key="4">
    <source>
        <dbReference type="SAM" id="MobiDB-lite"/>
    </source>
</evidence>
<keyword evidence="7" id="KW-1185">Reference proteome</keyword>
<evidence type="ECO:0000256" key="3">
    <source>
        <dbReference type="PROSITE-ProRule" id="PRU00175"/>
    </source>
</evidence>
<evidence type="ECO:0000313" key="6">
    <source>
        <dbReference type="EMBL" id="CAH0395223.1"/>
    </source>
</evidence>
<feature type="compositionally biased region" description="Basic and acidic residues" evidence="4">
    <location>
        <begin position="205"/>
        <end position="215"/>
    </location>
</feature>
<evidence type="ECO:0000259" key="5">
    <source>
        <dbReference type="PROSITE" id="PS50089"/>
    </source>
</evidence>
<feature type="region of interest" description="Disordered" evidence="4">
    <location>
        <begin position="190"/>
        <end position="228"/>
    </location>
</feature>
<dbReference type="Gene3D" id="3.30.40.10">
    <property type="entry name" value="Zinc/RING finger domain, C3HC4 (zinc finger)"/>
    <property type="match status" value="1"/>
</dbReference>
<feature type="compositionally biased region" description="Acidic residues" evidence="4">
    <location>
        <begin position="216"/>
        <end position="225"/>
    </location>
</feature>
<dbReference type="AlphaFoldDB" id="A0A9P0AKP3"/>
<evidence type="ECO:0000313" key="7">
    <source>
        <dbReference type="Proteomes" id="UP001152759"/>
    </source>
</evidence>
<reference evidence="6" key="1">
    <citation type="submission" date="2021-12" db="EMBL/GenBank/DDBJ databases">
        <authorList>
            <person name="King R."/>
        </authorList>
    </citation>
    <scope>NUCLEOTIDE SEQUENCE</scope>
</reference>
<sequence>MRQVSRVFSTGSRSSRSRSLSSNGSASSGIWRLLSGRRNSDEPIPRQRARSRRTSINSTPRRHFYATVDGSAFGNQRSAPWSTSSQRVCTYDWMGDIYYITETHFTDETYNRIQEEAQRNARTRMRIRDEESQPMVLVRTRVVQGTTRKFVFVRREVAHLDFLPADGSVPWLTDMFQALNRARIAAGLPPQIENPRFAPSPPRSPKRDEVHPKDEEAPDTDDENETGSSCKICMDRKIKLALIPCNHEICYTCTQTISGRRIIDENQPVRSFNCPSVVNQ</sequence>
<keyword evidence="2" id="KW-0862">Zinc</keyword>
<gene>
    <name evidence="6" type="ORF">BEMITA_LOCUS13435</name>
</gene>
<proteinExistence type="predicted"/>
<feature type="region of interest" description="Disordered" evidence="4">
    <location>
        <begin position="1"/>
        <end position="61"/>
    </location>
</feature>
<organism evidence="6 7">
    <name type="scientific">Bemisia tabaci</name>
    <name type="common">Sweetpotato whitefly</name>
    <name type="synonym">Aleurodes tabaci</name>
    <dbReference type="NCBI Taxonomy" id="7038"/>
    <lineage>
        <taxon>Eukaryota</taxon>
        <taxon>Metazoa</taxon>
        <taxon>Ecdysozoa</taxon>
        <taxon>Arthropoda</taxon>
        <taxon>Hexapoda</taxon>
        <taxon>Insecta</taxon>
        <taxon>Pterygota</taxon>
        <taxon>Neoptera</taxon>
        <taxon>Paraneoptera</taxon>
        <taxon>Hemiptera</taxon>
        <taxon>Sternorrhyncha</taxon>
        <taxon>Aleyrodoidea</taxon>
        <taxon>Aleyrodidae</taxon>
        <taxon>Aleyrodinae</taxon>
        <taxon>Bemisia</taxon>
    </lineage>
</organism>
<dbReference type="PROSITE" id="PS50089">
    <property type="entry name" value="ZF_RING_2"/>
    <property type="match status" value="1"/>
</dbReference>
<dbReference type="SUPFAM" id="SSF57850">
    <property type="entry name" value="RING/U-box"/>
    <property type="match status" value="1"/>
</dbReference>
<dbReference type="GO" id="GO:0008270">
    <property type="term" value="F:zinc ion binding"/>
    <property type="evidence" value="ECO:0007669"/>
    <property type="project" value="UniProtKB-KW"/>
</dbReference>
<dbReference type="EMBL" id="OU963870">
    <property type="protein sequence ID" value="CAH0395223.1"/>
    <property type="molecule type" value="Genomic_DNA"/>
</dbReference>
<feature type="compositionally biased region" description="Low complexity" evidence="4">
    <location>
        <begin position="1"/>
        <end position="32"/>
    </location>
</feature>
<dbReference type="Pfam" id="PF13920">
    <property type="entry name" value="zf-C3HC4_3"/>
    <property type="match status" value="1"/>
</dbReference>
<accession>A0A9P0AKP3</accession>
<evidence type="ECO:0000256" key="1">
    <source>
        <dbReference type="ARBA" id="ARBA00022771"/>
    </source>
</evidence>
<keyword evidence="1 3" id="KW-0863">Zinc-finger</keyword>
<dbReference type="Proteomes" id="UP001152759">
    <property type="component" value="Chromosome 9"/>
</dbReference>
<name>A0A9P0AKP3_BEMTA</name>
<dbReference type="InterPro" id="IPR001841">
    <property type="entry name" value="Znf_RING"/>
</dbReference>